<dbReference type="Gene3D" id="3.40.30.10">
    <property type="entry name" value="Glutaredoxin"/>
    <property type="match status" value="1"/>
</dbReference>
<accession>A0AA37T3D0</accession>
<feature type="domain" description="GST C-terminal" evidence="3">
    <location>
        <begin position="86"/>
        <end position="211"/>
    </location>
</feature>
<dbReference type="SFLD" id="SFLDG00358">
    <property type="entry name" value="Main_(cytGST)"/>
    <property type="match status" value="1"/>
</dbReference>
<dbReference type="Pfam" id="PF00043">
    <property type="entry name" value="GST_C"/>
    <property type="match status" value="1"/>
</dbReference>
<proteinExistence type="inferred from homology"/>
<dbReference type="SFLD" id="SFLDS00019">
    <property type="entry name" value="Glutathione_Transferase_(cytos"/>
    <property type="match status" value="1"/>
</dbReference>
<dbReference type="InterPro" id="IPR036249">
    <property type="entry name" value="Thioredoxin-like_sf"/>
</dbReference>
<evidence type="ECO:0000256" key="1">
    <source>
        <dbReference type="RuleBase" id="RU003494"/>
    </source>
</evidence>
<gene>
    <name evidence="4" type="primary">yfcG</name>
    <name evidence="4" type="ORF">GCM10007877_19490</name>
</gene>
<evidence type="ECO:0000313" key="4">
    <source>
        <dbReference type="EMBL" id="GLS26234.1"/>
    </source>
</evidence>
<comment type="caution">
    <text evidence="4">The sequence shown here is derived from an EMBL/GenBank/DDBJ whole genome shotgun (WGS) entry which is preliminary data.</text>
</comment>
<dbReference type="RefSeq" id="WP_232592489.1">
    <property type="nucleotide sequence ID" value="NZ_BSPD01000042.1"/>
</dbReference>
<dbReference type="Pfam" id="PF02798">
    <property type="entry name" value="GST_N"/>
    <property type="match status" value="1"/>
</dbReference>
<dbReference type="SUPFAM" id="SSF52833">
    <property type="entry name" value="Thioredoxin-like"/>
    <property type="match status" value="1"/>
</dbReference>
<evidence type="ECO:0000259" key="2">
    <source>
        <dbReference type="PROSITE" id="PS50404"/>
    </source>
</evidence>
<dbReference type="Gene3D" id="1.20.1050.10">
    <property type="match status" value="1"/>
</dbReference>
<reference evidence="4 5" key="1">
    <citation type="journal article" date="2014" name="Int. J. Syst. Evol. Microbiol.">
        <title>Complete genome sequence of Corynebacterium casei LMG S-19264T (=DSM 44701T), isolated from a smear-ripened cheese.</title>
        <authorList>
            <consortium name="US DOE Joint Genome Institute (JGI-PGF)"/>
            <person name="Walter F."/>
            <person name="Albersmeier A."/>
            <person name="Kalinowski J."/>
            <person name="Ruckert C."/>
        </authorList>
    </citation>
    <scope>NUCLEOTIDE SEQUENCE [LARGE SCALE GENOMIC DNA]</scope>
    <source>
        <strain evidence="4 5">NBRC 110095</strain>
    </source>
</reference>
<dbReference type="SUPFAM" id="SSF47616">
    <property type="entry name" value="GST C-terminal domain-like"/>
    <property type="match status" value="1"/>
</dbReference>
<dbReference type="PROSITE" id="PS50405">
    <property type="entry name" value="GST_CTER"/>
    <property type="match status" value="1"/>
</dbReference>
<keyword evidence="5" id="KW-1185">Reference proteome</keyword>
<name>A0AA37T3D0_9GAMM</name>
<dbReference type="InterPro" id="IPR010987">
    <property type="entry name" value="Glutathione-S-Trfase_C-like"/>
</dbReference>
<dbReference type="CDD" id="cd10291">
    <property type="entry name" value="GST_C_YfcG_like"/>
    <property type="match status" value="1"/>
</dbReference>
<dbReference type="CDD" id="cd03048">
    <property type="entry name" value="GST_N_Ure2p_like"/>
    <property type="match status" value="1"/>
</dbReference>
<dbReference type="Proteomes" id="UP001156870">
    <property type="component" value="Unassembled WGS sequence"/>
</dbReference>
<dbReference type="PANTHER" id="PTHR44051:SF22">
    <property type="entry name" value="DISULFIDE-BOND OXIDOREDUCTASE YGHU"/>
    <property type="match status" value="1"/>
</dbReference>
<dbReference type="PANTHER" id="PTHR44051">
    <property type="entry name" value="GLUTATHIONE S-TRANSFERASE-RELATED"/>
    <property type="match status" value="1"/>
</dbReference>
<sequence length="221" mass="25093">MIELYSAATPNGHKISVALEEMALPYEPHTIDLMKGEQKQPEFLKICPNGRIPAIVDQERDNFAVFESGAILIYLSEKTGQFLPTTTQARSQVLQWLMFQMGGVGPMMGQANVFYRYFPTKIPEAIERYQKEAKRLLTVLDTQLKDNEYLVGEYSIADMANWCWARTHQWSGVEIDDLPHLQRWINAIAERPAAAKGITIPPSQMEDKEAFVKGAQTMLVK</sequence>
<protein>
    <submittedName>
        <fullName evidence="4">Thiol:disulfide oxidoreductase</fullName>
    </submittedName>
</protein>
<dbReference type="InterPro" id="IPR004046">
    <property type="entry name" value="GST_C"/>
</dbReference>
<comment type="similarity">
    <text evidence="1">Belongs to the GST superfamily.</text>
</comment>
<evidence type="ECO:0000313" key="5">
    <source>
        <dbReference type="Proteomes" id="UP001156870"/>
    </source>
</evidence>
<dbReference type="InterPro" id="IPR036282">
    <property type="entry name" value="Glutathione-S-Trfase_C_sf"/>
</dbReference>
<dbReference type="PROSITE" id="PS50404">
    <property type="entry name" value="GST_NTER"/>
    <property type="match status" value="1"/>
</dbReference>
<dbReference type="SFLD" id="SFLDG01151">
    <property type="entry name" value="Main.2:_Nu-like"/>
    <property type="match status" value="1"/>
</dbReference>
<dbReference type="EMBL" id="BSPD01000042">
    <property type="protein sequence ID" value="GLS26234.1"/>
    <property type="molecule type" value="Genomic_DNA"/>
</dbReference>
<dbReference type="AlphaFoldDB" id="A0AA37T3D0"/>
<dbReference type="InterPro" id="IPR004045">
    <property type="entry name" value="Glutathione_S-Trfase_N"/>
</dbReference>
<dbReference type="InterPro" id="IPR040079">
    <property type="entry name" value="Glutathione_S-Trfase"/>
</dbReference>
<feature type="domain" description="GST N-terminal" evidence="2">
    <location>
        <begin position="1"/>
        <end position="83"/>
    </location>
</feature>
<organism evidence="4 5">
    <name type="scientific">Marinibactrum halimedae</name>
    <dbReference type="NCBI Taxonomy" id="1444977"/>
    <lineage>
        <taxon>Bacteria</taxon>
        <taxon>Pseudomonadati</taxon>
        <taxon>Pseudomonadota</taxon>
        <taxon>Gammaproteobacteria</taxon>
        <taxon>Cellvibrionales</taxon>
        <taxon>Cellvibrionaceae</taxon>
        <taxon>Marinibactrum</taxon>
    </lineage>
</organism>
<evidence type="ECO:0000259" key="3">
    <source>
        <dbReference type="PROSITE" id="PS50405"/>
    </source>
</evidence>